<organism evidence="10">
    <name type="scientific">Thermosulfidibacter takaii</name>
    <dbReference type="NCBI Taxonomy" id="412593"/>
    <lineage>
        <taxon>Bacteria</taxon>
        <taxon>Pseudomonadati</taxon>
        <taxon>Thermosulfidibacterota</taxon>
        <taxon>Thermosulfidibacteria</taxon>
        <taxon>Thermosulfidibacterales</taxon>
        <taxon>Thermosulfidibacteraceae</taxon>
    </lineage>
</organism>
<dbReference type="SUPFAM" id="SSF55021">
    <property type="entry name" value="ACT-like"/>
    <property type="match status" value="2"/>
</dbReference>
<feature type="domain" description="ACT" evidence="9">
    <location>
        <begin position="11"/>
        <end position="85"/>
    </location>
</feature>
<evidence type="ECO:0000256" key="6">
    <source>
        <dbReference type="ARBA" id="ARBA00023304"/>
    </source>
</evidence>
<dbReference type="Gene3D" id="3.30.70.260">
    <property type="match status" value="1"/>
</dbReference>
<dbReference type="InterPro" id="IPR045865">
    <property type="entry name" value="ACT-like_dom_sf"/>
</dbReference>
<evidence type="ECO:0000256" key="1">
    <source>
        <dbReference type="ARBA" id="ARBA00004974"/>
    </source>
</evidence>
<name>A0A7C0YDZ1_9BACT</name>
<dbReference type="InterPro" id="IPR004789">
    <property type="entry name" value="Acetalactate_synth_ssu"/>
</dbReference>
<evidence type="ECO:0000256" key="3">
    <source>
        <dbReference type="ARBA" id="ARBA00006341"/>
    </source>
</evidence>
<keyword evidence="5 8" id="KW-0028">Amino-acid biosynthesis</keyword>
<dbReference type="PROSITE" id="PS51671">
    <property type="entry name" value="ACT"/>
    <property type="match status" value="1"/>
</dbReference>
<keyword evidence="8 10" id="KW-0808">Transferase</keyword>
<comment type="similarity">
    <text evidence="3 8">Belongs to the acetolactate synthase small subunit family.</text>
</comment>
<evidence type="ECO:0000256" key="7">
    <source>
        <dbReference type="ARBA" id="ARBA00048670"/>
    </source>
</evidence>
<proteinExistence type="inferred from homology"/>
<evidence type="ECO:0000256" key="8">
    <source>
        <dbReference type="RuleBase" id="RU368092"/>
    </source>
</evidence>
<evidence type="ECO:0000313" key="10">
    <source>
        <dbReference type="EMBL" id="HDD53519.1"/>
    </source>
</evidence>
<dbReference type="EMBL" id="DQWS01000208">
    <property type="protein sequence ID" value="HDD53519.1"/>
    <property type="molecule type" value="Genomic_DNA"/>
</dbReference>
<evidence type="ECO:0000259" key="9">
    <source>
        <dbReference type="PROSITE" id="PS51671"/>
    </source>
</evidence>
<dbReference type="Pfam" id="PF22629">
    <property type="entry name" value="ACT_AHAS_ss"/>
    <property type="match status" value="1"/>
</dbReference>
<accession>A0A7C0YDZ1</accession>
<dbReference type="InterPro" id="IPR027271">
    <property type="entry name" value="Acetolactate_synth/TF_NikR_C"/>
</dbReference>
<dbReference type="PANTHER" id="PTHR30239:SF0">
    <property type="entry name" value="ACETOLACTATE SYNTHASE SMALL SUBUNIT 1, CHLOROPLASTIC"/>
    <property type="match status" value="1"/>
</dbReference>
<dbReference type="InterPro" id="IPR019455">
    <property type="entry name" value="Acetolactate_synth_ssu_C"/>
</dbReference>
<dbReference type="GO" id="GO:0009097">
    <property type="term" value="P:isoleucine biosynthetic process"/>
    <property type="evidence" value="ECO:0007669"/>
    <property type="project" value="UniProtKB-UniRule"/>
</dbReference>
<reference evidence="10" key="1">
    <citation type="journal article" date="2020" name="mSystems">
        <title>Genome- and Community-Level Interaction Insights into Carbon Utilization and Element Cycling Functions of Hydrothermarchaeota in Hydrothermal Sediment.</title>
        <authorList>
            <person name="Zhou Z."/>
            <person name="Liu Y."/>
            <person name="Xu W."/>
            <person name="Pan J."/>
            <person name="Luo Z.H."/>
            <person name="Li M."/>
        </authorList>
    </citation>
    <scope>NUCLEOTIDE SEQUENCE [LARGE SCALE GENOMIC DNA]</scope>
    <source>
        <strain evidence="10">HyVt-115</strain>
    </source>
</reference>
<dbReference type="FunFam" id="3.30.70.260:FF:000001">
    <property type="entry name" value="Acetolactate synthase, small subunit"/>
    <property type="match status" value="1"/>
</dbReference>
<dbReference type="UniPathway" id="UPA00047">
    <property type="reaction ID" value="UER00055"/>
</dbReference>
<dbReference type="GO" id="GO:1990610">
    <property type="term" value="F:acetolactate synthase regulator activity"/>
    <property type="evidence" value="ECO:0007669"/>
    <property type="project" value="UniProtKB-UniRule"/>
</dbReference>
<comment type="pathway">
    <text evidence="2 8">Amino-acid biosynthesis; L-valine biosynthesis; L-valine from pyruvate: step 1/4.</text>
</comment>
<dbReference type="Gene3D" id="3.30.70.1150">
    <property type="entry name" value="ACT-like. Chain A, domain 2"/>
    <property type="match status" value="1"/>
</dbReference>
<dbReference type="NCBIfam" id="NF008864">
    <property type="entry name" value="PRK11895.1"/>
    <property type="match status" value="1"/>
</dbReference>
<dbReference type="UniPathway" id="UPA00049">
    <property type="reaction ID" value="UER00059"/>
</dbReference>
<gene>
    <name evidence="10" type="primary">ilvN</name>
    <name evidence="10" type="ORF">ENF32_05570</name>
</gene>
<evidence type="ECO:0000256" key="5">
    <source>
        <dbReference type="ARBA" id="ARBA00022605"/>
    </source>
</evidence>
<comment type="function">
    <text evidence="8">Catalyzes the conversion of 2 pyruvate molecules into acetolactate in the first common step of the biosynthetic pathway of the branched-amino acids such as leucine, isoleucine, and valine.</text>
</comment>
<comment type="caution">
    <text evidence="10">The sequence shown here is derived from an EMBL/GenBank/DDBJ whole genome shotgun (WGS) entry which is preliminary data.</text>
</comment>
<comment type="subunit">
    <text evidence="4 8">Dimer of large and small chains.</text>
</comment>
<comment type="pathway">
    <text evidence="1 8">Amino-acid biosynthesis; L-isoleucine biosynthesis; L-isoleucine from 2-oxobutanoate: step 1/4.</text>
</comment>
<dbReference type="InterPro" id="IPR054480">
    <property type="entry name" value="AHAS_small-like_ACT"/>
</dbReference>
<dbReference type="InterPro" id="IPR002912">
    <property type="entry name" value="ACT_dom"/>
</dbReference>
<protein>
    <recommendedName>
        <fullName evidence="8">Acetolactate synthase small subunit</fullName>
        <shortName evidence="8">AHAS</shortName>
        <shortName evidence="8">ALS</shortName>
        <ecNumber evidence="8">2.2.1.6</ecNumber>
    </recommendedName>
    <alternativeName>
        <fullName evidence="8">Acetohydroxy-acid synthase small subunit</fullName>
    </alternativeName>
</protein>
<dbReference type="Pfam" id="PF10369">
    <property type="entry name" value="ALS_ss_C"/>
    <property type="match status" value="1"/>
</dbReference>
<dbReference type="AlphaFoldDB" id="A0A7C0YDZ1"/>
<evidence type="ECO:0000256" key="2">
    <source>
        <dbReference type="ARBA" id="ARBA00005025"/>
    </source>
</evidence>
<dbReference type="GO" id="GO:0005829">
    <property type="term" value="C:cytosol"/>
    <property type="evidence" value="ECO:0007669"/>
    <property type="project" value="TreeGrafter"/>
</dbReference>
<dbReference type="GO" id="GO:0009099">
    <property type="term" value="P:L-valine biosynthetic process"/>
    <property type="evidence" value="ECO:0007669"/>
    <property type="project" value="UniProtKB-UniRule"/>
</dbReference>
<dbReference type="NCBIfam" id="TIGR00119">
    <property type="entry name" value="acolac_sm"/>
    <property type="match status" value="1"/>
</dbReference>
<dbReference type="PANTHER" id="PTHR30239">
    <property type="entry name" value="ACETOLACTATE SYNTHASE SMALL SUBUNIT"/>
    <property type="match status" value="1"/>
</dbReference>
<dbReference type="Proteomes" id="UP000885690">
    <property type="component" value="Unassembled WGS sequence"/>
</dbReference>
<evidence type="ECO:0000256" key="4">
    <source>
        <dbReference type="ARBA" id="ARBA00011744"/>
    </source>
</evidence>
<sequence>MAQEQDIQRHTIALLVENKPGVMARIAGLFSSKDYNIHSLSVGETMDPTVSRMTIVTSGHPLVLEQIVKQLRRLIDVIKVVDLTATGEKFVDREMVLVKVNAKGEARAEAMRIADIFRGKIVDVSPETFVIEITGDEGKIRAAVELLKPCGIRELVRTGNVAVMRGPKSLKLA</sequence>
<keyword evidence="6 8" id="KW-0100">Branched-chain amino acid biosynthesis</keyword>
<dbReference type="GO" id="GO:0003984">
    <property type="term" value="F:acetolactate synthase activity"/>
    <property type="evidence" value="ECO:0007669"/>
    <property type="project" value="UniProtKB-UniRule"/>
</dbReference>
<comment type="catalytic activity">
    <reaction evidence="7 8">
        <text>2 pyruvate + H(+) = (2S)-2-acetolactate + CO2</text>
        <dbReference type="Rhea" id="RHEA:25249"/>
        <dbReference type="ChEBI" id="CHEBI:15361"/>
        <dbReference type="ChEBI" id="CHEBI:15378"/>
        <dbReference type="ChEBI" id="CHEBI:16526"/>
        <dbReference type="ChEBI" id="CHEBI:58476"/>
        <dbReference type="EC" id="2.2.1.6"/>
    </reaction>
</comment>
<dbReference type="InterPro" id="IPR039557">
    <property type="entry name" value="AHAS_ACT"/>
</dbReference>
<dbReference type="FunFam" id="3.30.70.1150:FF:000001">
    <property type="entry name" value="Acetolactate synthase small subunit"/>
    <property type="match status" value="1"/>
</dbReference>
<dbReference type="CDD" id="cd04878">
    <property type="entry name" value="ACT_AHAS"/>
    <property type="match status" value="1"/>
</dbReference>
<dbReference type="EC" id="2.2.1.6" evidence="8"/>